<evidence type="ECO:0000256" key="2">
    <source>
        <dbReference type="ARBA" id="ARBA00006883"/>
    </source>
</evidence>
<reference evidence="14 15" key="1">
    <citation type="submission" date="2024-05" db="EMBL/GenBank/DDBJ databases">
        <title>Genome Sequence and Characterization of the New Strain Purple Sulfur Bacterium of Genus Thioalkalicoccus.</title>
        <authorList>
            <person name="Bryantseva I.A."/>
            <person name="Kyndt J.A."/>
            <person name="Imhoff J.F."/>
        </authorList>
    </citation>
    <scope>NUCLEOTIDE SEQUENCE [LARGE SCALE GENOMIC DNA]</scope>
    <source>
        <strain evidence="14 15">Um2</strain>
    </source>
</reference>
<keyword evidence="6 11" id="KW-0547">Nucleotide-binding</keyword>
<feature type="domain" description="HPr(Ser) kinase/phosphorylase N-terminal" evidence="12">
    <location>
        <begin position="4"/>
        <end position="129"/>
    </location>
</feature>
<sequence length="315" mass="34745">MTTTVATLLEDPALALRLVAGEAGLDRPVRSPQLNRPGLELTGYFDAFRAERIQVLGNGEISYILGHPDRRVIEGHLHRLLGADVPCIIVTNARQPPPSVLECAQTLGVPILSCPYTTTKLHKRLWEHLDAEFAPEITLHGVLMDIHDIGVLLLGDSAVGKSECALELLRRGFHLVADDMVTVKCLGESILVGRATELLPYHMEARGLGIIDVRMLYGVAAVLPEKRITLAITLVEWDASVEYDRTGLADASLCILDIEIPHLTIPVRPGRNLGTLVEAAALNQKLKELGIHTARLMEERIREQMDEDQRRRAGR</sequence>
<dbReference type="HAMAP" id="MF_01249">
    <property type="entry name" value="HPr_kinase"/>
    <property type="match status" value="1"/>
</dbReference>
<dbReference type="NCBIfam" id="TIGR00679">
    <property type="entry name" value="hpr-ser"/>
    <property type="match status" value="1"/>
</dbReference>
<dbReference type="InterPro" id="IPR028979">
    <property type="entry name" value="Ser_kin/Pase_Hpr-like_N_sf"/>
</dbReference>
<evidence type="ECO:0000256" key="6">
    <source>
        <dbReference type="ARBA" id="ARBA00022741"/>
    </source>
</evidence>
<keyword evidence="4 11" id="KW-0723">Serine/threonine-protein kinase</keyword>
<comment type="caution">
    <text evidence="14">The sequence shown here is derived from an EMBL/GenBank/DDBJ whole genome shotgun (WGS) entry which is preliminary data.</text>
</comment>
<comment type="catalytic activity">
    <reaction evidence="10 11">
        <text>[HPr protein]-O-phospho-L-serine + phosphate + H(+) = [HPr protein]-L-serine + diphosphate</text>
        <dbReference type="Rhea" id="RHEA:46604"/>
        <dbReference type="Rhea" id="RHEA-COMP:11602"/>
        <dbReference type="Rhea" id="RHEA-COMP:11603"/>
        <dbReference type="ChEBI" id="CHEBI:15378"/>
        <dbReference type="ChEBI" id="CHEBI:29999"/>
        <dbReference type="ChEBI" id="CHEBI:33019"/>
        <dbReference type="ChEBI" id="CHEBI:43474"/>
        <dbReference type="ChEBI" id="CHEBI:83421"/>
    </reaction>
</comment>
<feature type="binding site" evidence="11">
    <location>
        <position position="204"/>
    </location>
    <ligand>
        <name>Mg(2+)</name>
        <dbReference type="ChEBI" id="CHEBI:18420"/>
    </ligand>
</feature>
<dbReference type="InterPro" id="IPR003755">
    <property type="entry name" value="HPr(Ser)_kin/Pase"/>
</dbReference>
<proteinExistence type="inferred from homology"/>
<feature type="region of interest" description="Important for the catalytic mechanism of both phosphorylation and dephosphorylation" evidence="11">
    <location>
        <begin position="203"/>
        <end position="212"/>
    </location>
</feature>
<evidence type="ECO:0000256" key="11">
    <source>
        <dbReference type="HAMAP-Rule" id="MF_01249"/>
    </source>
</evidence>
<evidence type="ECO:0000256" key="9">
    <source>
        <dbReference type="ARBA" id="ARBA00023268"/>
    </source>
</evidence>
<evidence type="ECO:0000256" key="4">
    <source>
        <dbReference type="ARBA" id="ARBA00022527"/>
    </source>
</evidence>
<feature type="binding site" evidence="11">
    <location>
        <position position="162"/>
    </location>
    <ligand>
        <name>Mg(2+)</name>
        <dbReference type="ChEBI" id="CHEBI:18420"/>
    </ligand>
</feature>
<dbReference type="Gene3D" id="3.40.1390.20">
    <property type="entry name" value="HprK N-terminal domain-like"/>
    <property type="match status" value="1"/>
</dbReference>
<dbReference type="CDD" id="cd01918">
    <property type="entry name" value="HprK_C"/>
    <property type="match status" value="1"/>
</dbReference>
<dbReference type="PANTHER" id="PTHR30305">
    <property type="entry name" value="PROTEIN YJDM-RELATED"/>
    <property type="match status" value="1"/>
</dbReference>
<comment type="cofactor">
    <cofactor evidence="11">
        <name>Mg(2+)</name>
        <dbReference type="ChEBI" id="CHEBI:18420"/>
    </cofactor>
</comment>
<dbReference type="InterPro" id="IPR027417">
    <property type="entry name" value="P-loop_NTPase"/>
</dbReference>
<dbReference type="GO" id="GO:0016301">
    <property type="term" value="F:kinase activity"/>
    <property type="evidence" value="ECO:0007669"/>
    <property type="project" value="UniProtKB-KW"/>
</dbReference>
<evidence type="ECO:0000256" key="5">
    <source>
        <dbReference type="ARBA" id="ARBA00022679"/>
    </source>
</evidence>
<keyword evidence="15" id="KW-1185">Reference proteome</keyword>
<feature type="domain" description="HPr kinase/phosphorylase C-terminal" evidence="13">
    <location>
        <begin position="132"/>
        <end position="300"/>
    </location>
</feature>
<protein>
    <recommendedName>
        <fullName evidence="11">HPr kinase/phosphorylase</fullName>
        <shortName evidence="11">HPrK/P</shortName>
        <ecNumber evidence="11">2.7.11.-</ecNumber>
        <ecNumber evidence="11">2.7.4.-</ecNumber>
    </recommendedName>
    <alternativeName>
        <fullName evidence="11">HPr(Ser) kinase/phosphorylase</fullName>
    </alternativeName>
</protein>
<keyword evidence="8 11" id="KW-0067">ATP-binding</keyword>
<comment type="domain">
    <text evidence="11">The Walker A ATP-binding motif also binds Pi and PPi.</text>
</comment>
<dbReference type="Proteomes" id="UP001564408">
    <property type="component" value="Unassembled WGS sequence"/>
</dbReference>
<dbReference type="SUPFAM" id="SSF53795">
    <property type="entry name" value="PEP carboxykinase-like"/>
    <property type="match status" value="1"/>
</dbReference>
<comment type="similarity">
    <text evidence="2 11">Belongs to the HPrK/P family.</text>
</comment>
<comment type="miscellaneous">
    <text evidence="11">Both phosphorylation and phosphorolysis are carried out by the same active site and suggest a common mechanism for both reactions.</text>
</comment>
<evidence type="ECO:0000259" key="12">
    <source>
        <dbReference type="Pfam" id="PF02603"/>
    </source>
</evidence>
<dbReference type="InterPro" id="IPR011104">
    <property type="entry name" value="Hpr_kin/Pase_C"/>
</dbReference>
<feature type="active site" evidence="11">
    <location>
        <position position="161"/>
    </location>
</feature>
<accession>A0ABV4B9Y0</accession>
<feature type="region of interest" description="Important for the catalytic mechanism of dephosphorylation" evidence="11">
    <location>
        <begin position="266"/>
        <end position="271"/>
    </location>
</feature>
<dbReference type="Pfam" id="PF02603">
    <property type="entry name" value="Hpr_kinase_N"/>
    <property type="match status" value="1"/>
</dbReference>
<feature type="active site" evidence="11">
    <location>
        <position position="245"/>
    </location>
</feature>
<dbReference type="Pfam" id="PF07475">
    <property type="entry name" value="Hpr_kinase_C"/>
    <property type="match status" value="1"/>
</dbReference>
<name>A0ABV4B9Y0_9GAMM</name>
<feature type="active site" evidence="11">
    <location>
        <position position="140"/>
    </location>
</feature>
<evidence type="ECO:0000256" key="1">
    <source>
        <dbReference type="ARBA" id="ARBA00001120"/>
    </source>
</evidence>
<keyword evidence="7 11" id="KW-0418">Kinase</keyword>
<dbReference type="EMBL" id="JBDKXB010000002">
    <property type="protein sequence ID" value="MEY6431211.1"/>
    <property type="molecule type" value="Genomic_DNA"/>
</dbReference>
<dbReference type="PANTHER" id="PTHR30305:SF1">
    <property type="entry name" value="HPR KINASE_PHOSPHORYLASE"/>
    <property type="match status" value="1"/>
</dbReference>
<evidence type="ECO:0000259" key="13">
    <source>
        <dbReference type="Pfam" id="PF07475"/>
    </source>
</evidence>
<comment type="caution">
    <text evidence="11">Lacks conserved residue(s) required for the propagation of feature annotation.</text>
</comment>
<dbReference type="EC" id="2.7.4.-" evidence="11"/>
<evidence type="ECO:0000256" key="3">
    <source>
        <dbReference type="ARBA" id="ARBA00011643"/>
    </source>
</evidence>
<comment type="function">
    <text evidence="11">Catalyzes the ATP- as well as the pyrophosphate-dependent phosphorylation of a specific serine residue in HPr, a phosphocarrier protein of the phosphoenolpyruvate-dependent sugar phosphotransferase system (PTS). HprK/P also catalyzes the pyrophosphate-producing, inorganic phosphate-dependent dephosphorylation (phosphorolysis) of seryl-phosphorylated HPr (P-Ser-HPr).</text>
</comment>
<evidence type="ECO:0000256" key="8">
    <source>
        <dbReference type="ARBA" id="ARBA00022840"/>
    </source>
</evidence>
<dbReference type="EC" id="2.7.11.-" evidence="11"/>
<evidence type="ECO:0000313" key="14">
    <source>
        <dbReference type="EMBL" id="MEY6431211.1"/>
    </source>
</evidence>
<comment type="catalytic activity">
    <reaction evidence="1 11">
        <text>[HPr protein]-L-serine + ATP = [HPr protein]-O-phospho-L-serine + ADP + H(+)</text>
        <dbReference type="Rhea" id="RHEA:46600"/>
        <dbReference type="Rhea" id="RHEA-COMP:11602"/>
        <dbReference type="Rhea" id="RHEA-COMP:11603"/>
        <dbReference type="ChEBI" id="CHEBI:15378"/>
        <dbReference type="ChEBI" id="CHEBI:29999"/>
        <dbReference type="ChEBI" id="CHEBI:30616"/>
        <dbReference type="ChEBI" id="CHEBI:83421"/>
        <dbReference type="ChEBI" id="CHEBI:456216"/>
    </reaction>
</comment>
<keyword evidence="5 11" id="KW-0808">Transferase</keyword>
<dbReference type="InterPro" id="IPR011126">
    <property type="entry name" value="Hpr_kin/Pase_Hpr_N"/>
</dbReference>
<evidence type="ECO:0000256" key="7">
    <source>
        <dbReference type="ARBA" id="ARBA00022777"/>
    </source>
</evidence>
<dbReference type="RefSeq" id="WP_369665596.1">
    <property type="nucleotide sequence ID" value="NZ_JBDKXB010000002.1"/>
</dbReference>
<organism evidence="14 15">
    <name type="scientific">Thioalkalicoccus limnaeus</name>
    <dbReference type="NCBI Taxonomy" id="120681"/>
    <lineage>
        <taxon>Bacteria</taxon>
        <taxon>Pseudomonadati</taxon>
        <taxon>Pseudomonadota</taxon>
        <taxon>Gammaproteobacteria</taxon>
        <taxon>Chromatiales</taxon>
        <taxon>Chromatiaceae</taxon>
        <taxon>Thioalkalicoccus</taxon>
    </lineage>
</organism>
<gene>
    <name evidence="11 14" type="primary">hprK</name>
    <name evidence="14" type="ORF">ABC977_02180</name>
</gene>
<evidence type="ECO:0000313" key="15">
    <source>
        <dbReference type="Proteomes" id="UP001564408"/>
    </source>
</evidence>
<comment type="subunit">
    <text evidence="3 11">Homohexamer.</text>
</comment>
<dbReference type="Gene3D" id="3.40.50.300">
    <property type="entry name" value="P-loop containing nucleotide triphosphate hydrolases"/>
    <property type="match status" value="1"/>
</dbReference>
<keyword evidence="9 11" id="KW-0511">Multifunctional enzyme</keyword>
<dbReference type="SUPFAM" id="SSF75138">
    <property type="entry name" value="HprK N-terminal domain-like"/>
    <property type="match status" value="1"/>
</dbReference>
<keyword evidence="11" id="KW-0460">Magnesium</keyword>
<feature type="active site" description="Proton acceptor; for phosphorylation activity. Proton donor; for dephosphorylation activity" evidence="11">
    <location>
        <position position="179"/>
    </location>
</feature>
<keyword evidence="11" id="KW-0479">Metal-binding</keyword>
<evidence type="ECO:0000256" key="10">
    <source>
        <dbReference type="ARBA" id="ARBA00047657"/>
    </source>
</evidence>